<dbReference type="Proteomes" id="UP000434957">
    <property type="component" value="Unassembled WGS sequence"/>
</dbReference>
<proteinExistence type="predicted"/>
<evidence type="ECO:0000256" key="2">
    <source>
        <dbReference type="SAM" id="Phobius"/>
    </source>
</evidence>
<keyword evidence="2" id="KW-0812">Transmembrane</keyword>
<dbReference type="EMBL" id="QXFT01000895">
    <property type="protein sequence ID" value="KAE9333689.1"/>
    <property type="molecule type" value="Genomic_DNA"/>
</dbReference>
<comment type="caution">
    <text evidence="3">The sequence shown here is derived from an EMBL/GenBank/DDBJ whole genome shotgun (WGS) entry which is preliminary data.</text>
</comment>
<dbReference type="AlphaFoldDB" id="A0A6A4EW55"/>
<evidence type="ECO:0000313" key="4">
    <source>
        <dbReference type="Proteomes" id="UP000434957"/>
    </source>
</evidence>
<accession>A0A6A4EW55</accession>
<reference evidence="3 4" key="1">
    <citation type="submission" date="2018-08" db="EMBL/GenBank/DDBJ databases">
        <title>Genomic investigation of the strawberry pathogen Phytophthora fragariae indicates pathogenicity is determined by transcriptional variation in three key races.</title>
        <authorList>
            <person name="Adams T.M."/>
            <person name="Armitage A.D."/>
            <person name="Sobczyk M.K."/>
            <person name="Bates H.J."/>
            <person name="Dunwell J.M."/>
            <person name="Nellist C.F."/>
            <person name="Harrison R.J."/>
        </authorList>
    </citation>
    <scope>NUCLEOTIDE SEQUENCE [LARGE SCALE GENOMIC DNA]</scope>
    <source>
        <strain evidence="3 4">SCRP333</strain>
    </source>
</reference>
<keyword evidence="2" id="KW-1133">Transmembrane helix</keyword>
<gene>
    <name evidence="3" type="ORF">PR003_g13903</name>
</gene>
<keyword evidence="4" id="KW-1185">Reference proteome</keyword>
<feature type="region of interest" description="Disordered" evidence="1">
    <location>
        <begin position="1"/>
        <end position="23"/>
    </location>
</feature>
<keyword evidence="2" id="KW-0472">Membrane</keyword>
<feature type="transmembrane region" description="Helical" evidence="2">
    <location>
        <begin position="65"/>
        <end position="87"/>
    </location>
</feature>
<evidence type="ECO:0000313" key="3">
    <source>
        <dbReference type="EMBL" id="KAE9333689.1"/>
    </source>
</evidence>
<protein>
    <submittedName>
        <fullName evidence="3">Uncharacterized protein</fullName>
    </submittedName>
</protein>
<evidence type="ECO:0000256" key="1">
    <source>
        <dbReference type="SAM" id="MobiDB-lite"/>
    </source>
</evidence>
<sequence>MASSKTARQRATESGASRGHRYLHARARQVQAEGSMALRAADLVADDVAVETSMSTLMAAWSQLLAPRLFAGASSLMPVAMASALLMDSYRGYS</sequence>
<name>A0A6A4EW55_9STRA</name>
<organism evidence="3 4">
    <name type="scientific">Phytophthora rubi</name>
    <dbReference type="NCBI Taxonomy" id="129364"/>
    <lineage>
        <taxon>Eukaryota</taxon>
        <taxon>Sar</taxon>
        <taxon>Stramenopiles</taxon>
        <taxon>Oomycota</taxon>
        <taxon>Peronosporomycetes</taxon>
        <taxon>Peronosporales</taxon>
        <taxon>Peronosporaceae</taxon>
        <taxon>Phytophthora</taxon>
    </lineage>
</organism>